<organism evidence="3">
    <name type="scientific">Caenorhabditis brenneri</name>
    <name type="common">Nematode worm</name>
    <dbReference type="NCBI Taxonomy" id="135651"/>
    <lineage>
        <taxon>Eukaryota</taxon>
        <taxon>Metazoa</taxon>
        <taxon>Ecdysozoa</taxon>
        <taxon>Nematoda</taxon>
        <taxon>Chromadorea</taxon>
        <taxon>Rhabditida</taxon>
        <taxon>Rhabditina</taxon>
        <taxon>Rhabditomorpha</taxon>
        <taxon>Rhabditoidea</taxon>
        <taxon>Rhabditidae</taxon>
        <taxon>Peloderinae</taxon>
        <taxon>Caenorhabditis</taxon>
    </lineage>
</organism>
<sequence length="104" mass="12047">MADFSFEAHPPAFDELVKLLPPPTTNETVFSIIEIALICLFIVLCFGVLYLCCLLCQLPARHRLSTIIFFWDRVEIAEEANDEEARPLRNYDRNIVDVHPFHEI</sequence>
<proteinExistence type="predicted"/>
<name>G0M818_CAEBE</name>
<protein>
    <submittedName>
        <fullName evidence="2">Uncharacterized protein</fullName>
    </submittedName>
</protein>
<evidence type="ECO:0000256" key="1">
    <source>
        <dbReference type="SAM" id="Phobius"/>
    </source>
</evidence>
<keyword evidence="3" id="KW-1185">Reference proteome</keyword>
<feature type="transmembrane region" description="Helical" evidence="1">
    <location>
        <begin position="29"/>
        <end position="56"/>
    </location>
</feature>
<accession>G0M818</accession>
<keyword evidence="1" id="KW-1133">Transmembrane helix</keyword>
<keyword evidence="1" id="KW-0812">Transmembrane</keyword>
<dbReference type="AlphaFoldDB" id="G0M818"/>
<dbReference type="HOGENOM" id="CLU_2252395_0_0_1"/>
<evidence type="ECO:0000313" key="3">
    <source>
        <dbReference type="Proteomes" id="UP000008068"/>
    </source>
</evidence>
<dbReference type="EMBL" id="GL379786">
    <property type="protein sequence ID" value="EGT30246.1"/>
    <property type="molecule type" value="Genomic_DNA"/>
</dbReference>
<dbReference type="Proteomes" id="UP000008068">
    <property type="component" value="Unassembled WGS sequence"/>
</dbReference>
<reference evidence="3" key="1">
    <citation type="submission" date="2011-07" db="EMBL/GenBank/DDBJ databases">
        <authorList>
            <consortium name="Caenorhabditis brenneri Sequencing and Analysis Consortium"/>
            <person name="Wilson R.K."/>
        </authorList>
    </citation>
    <scope>NUCLEOTIDE SEQUENCE [LARGE SCALE GENOMIC DNA]</scope>
    <source>
        <strain evidence="3">PB2801</strain>
    </source>
</reference>
<evidence type="ECO:0000313" key="2">
    <source>
        <dbReference type="EMBL" id="EGT30246.1"/>
    </source>
</evidence>
<dbReference type="InParanoid" id="G0M818"/>
<keyword evidence="1" id="KW-0472">Membrane</keyword>
<gene>
    <name evidence="2" type="ORF">CAEBREN_20696</name>
</gene>